<dbReference type="EMBL" id="JAUQUB010000002">
    <property type="protein sequence ID" value="MDO7882790.1"/>
    <property type="molecule type" value="Genomic_DNA"/>
</dbReference>
<comment type="similarity">
    <text evidence="1">Belongs to the short-chain dehydrogenases/reductases (SDR) family.</text>
</comment>
<keyword evidence="2" id="KW-0560">Oxidoreductase</keyword>
<evidence type="ECO:0000256" key="1">
    <source>
        <dbReference type="ARBA" id="ARBA00006484"/>
    </source>
</evidence>
<dbReference type="RefSeq" id="WP_305003222.1">
    <property type="nucleotide sequence ID" value="NZ_JAUQUB010000002.1"/>
</dbReference>
<dbReference type="PANTHER" id="PTHR24321">
    <property type="entry name" value="DEHYDROGENASES, SHORT CHAIN"/>
    <property type="match status" value="1"/>
</dbReference>
<dbReference type="CDD" id="cd05233">
    <property type="entry name" value="SDR_c"/>
    <property type="match status" value="1"/>
</dbReference>
<dbReference type="Gene3D" id="3.40.50.720">
    <property type="entry name" value="NAD(P)-binding Rossmann-like Domain"/>
    <property type="match status" value="1"/>
</dbReference>
<dbReference type="PROSITE" id="PS00061">
    <property type="entry name" value="ADH_SHORT"/>
    <property type="match status" value="1"/>
</dbReference>
<evidence type="ECO:0000313" key="3">
    <source>
        <dbReference type="EMBL" id="MDO7882790.1"/>
    </source>
</evidence>
<gene>
    <name evidence="3" type="ORF">Q5716_11195</name>
</gene>
<dbReference type="InterPro" id="IPR036291">
    <property type="entry name" value="NAD(P)-bd_dom_sf"/>
</dbReference>
<evidence type="ECO:0000313" key="4">
    <source>
        <dbReference type="Proteomes" id="UP001241072"/>
    </source>
</evidence>
<protein>
    <submittedName>
        <fullName evidence="3">SDR family oxidoreductase</fullName>
    </submittedName>
</protein>
<name>A0ABT9BTR4_9MICO</name>
<keyword evidence="4" id="KW-1185">Reference proteome</keyword>
<sequence>MSARHVVVVGGAGAIGSVVAAVLAEQGMRVTVADFADASAVVAALPGSGHAAVPLDVTDREGVLALLGPDASVGHYDALVYAAGTNYTGPVATTDWDAWDRVLTVNLKGAAYFGQAASLNLEANPRECSIVYFSSTAGLVGEGGASVYASSKFGLIGFMQCHASEIARFGARANAVCPGNIDSPMLRTLAAQVGERNGVSTEETLAQFAGATAFNRLIDIREVAQVVAFLASAASTGMSGQSVVIDGPPN</sequence>
<organism evidence="3 4">
    <name type="scientific">Antiquaquibacter soli</name>
    <dbReference type="NCBI Taxonomy" id="3064523"/>
    <lineage>
        <taxon>Bacteria</taxon>
        <taxon>Bacillati</taxon>
        <taxon>Actinomycetota</taxon>
        <taxon>Actinomycetes</taxon>
        <taxon>Micrococcales</taxon>
        <taxon>Microbacteriaceae</taxon>
        <taxon>Antiquaquibacter</taxon>
    </lineage>
</organism>
<comment type="caution">
    <text evidence="3">The sequence shown here is derived from an EMBL/GenBank/DDBJ whole genome shotgun (WGS) entry which is preliminary data.</text>
</comment>
<dbReference type="Pfam" id="PF13561">
    <property type="entry name" value="adh_short_C2"/>
    <property type="match status" value="1"/>
</dbReference>
<dbReference type="PANTHER" id="PTHR24321:SF8">
    <property type="entry name" value="ESTRADIOL 17-BETA-DEHYDROGENASE 8-RELATED"/>
    <property type="match status" value="1"/>
</dbReference>
<dbReference type="PRINTS" id="PR00081">
    <property type="entry name" value="GDHRDH"/>
</dbReference>
<evidence type="ECO:0000256" key="2">
    <source>
        <dbReference type="ARBA" id="ARBA00023002"/>
    </source>
</evidence>
<accession>A0ABT9BTR4</accession>
<reference evidence="3 4" key="1">
    <citation type="submission" date="2023-07" db="EMBL/GenBank/DDBJ databases">
        <title>Protaetiibacter sp. nov WY-16 isolated from soil.</title>
        <authorList>
            <person name="Liu B."/>
            <person name="Wan Y."/>
        </authorList>
    </citation>
    <scope>NUCLEOTIDE SEQUENCE [LARGE SCALE GENOMIC DNA]</scope>
    <source>
        <strain evidence="3 4">WY-16</strain>
    </source>
</reference>
<dbReference type="SUPFAM" id="SSF51735">
    <property type="entry name" value="NAD(P)-binding Rossmann-fold domains"/>
    <property type="match status" value="1"/>
</dbReference>
<dbReference type="InterPro" id="IPR020904">
    <property type="entry name" value="Sc_DH/Rdtase_CS"/>
</dbReference>
<proteinExistence type="inferred from homology"/>
<dbReference type="Proteomes" id="UP001241072">
    <property type="component" value="Unassembled WGS sequence"/>
</dbReference>
<dbReference type="InterPro" id="IPR002347">
    <property type="entry name" value="SDR_fam"/>
</dbReference>